<dbReference type="InterPro" id="IPR039365">
    <property type="entry name" value="IS701-like"/>
</dbReference>
<dbReference type="PATRIC" id="fig|48936.3.peg.4551"/>
<dbReference type="RefSeq" id="WP_039338481.1">
    <property type="nucleotide sequence ID" value="NZ_JBNNWK010000029.1"/>
</dbReference>
<evidence type="ECO:0000259" key="2">
    <source>
        <dbReference type="Pfam" id="PF13546"/>
    </source>
</evidence>
<proteinExistence type="predicted"/>
<dbReference type="PANTHER" id="PTHR33627:SF1">
    <property type="entry name" value="TRANSPOSASE"/>
    <property type="match status" value="1"/>
</dbReference>
<feature type="domain" description="Transposase IS701-like DDE" evidence="2">
    <location>
        <begin position="16"/>
        <end position="277"/>
    </location>
</feature>
<dbReference type="STRING" id="48936.NJ75_04521"/>
<sequence length="433" mass="47443">MVEAWRDELTEWLAPFVGMLGDRRRARMCPAYVEGLIGPGDRKSVQPMAMRSPGIGYDQLHHFIGGALWDSAPLEEELCRQADALVGGSAAWLIIDDTALPKKGRASVGVAPQYASALGKNANCQTLVSVTLASNEVPVMIGLRLFLPESWTSNAARMDRAKVPAEVRAYRTKPDIALAEIDRVRSAGVRFGGILADAGYGLSGPFRQALTERGLTWAVGIPYKQKVYPADVAMIFPVAGRGRPRKNYVPDVASRPAQEVLESAKWQTVSWRRGTKGKLSARFAAMRVRVADGPPQRIGDLGQQHLPGEEVWLVGEHRSTGERKYYLSNLPVDTPLRKLAGAIKARWVCEQAHQQLKEELGLDHFEGRSWQGLHRHTLMSMIAFAFLQARRLRAAGRKKKKLEPAAAADLACHQAGNPDPTQPASAANMPALP</sequence>
<reference evidence="3 4" key="1">
    <citation type="submission" date="2014-10" db="EMBL/GenBank/DDBJ databases">
        <title>Draft genome sequence of Novosphingobium subterraneum DSM 12447.</title>
        <authorList>
            <person name="Gan H.M."/>
            <person name="Gan H.Y."/>
            <person name="Savka M.A."/>
        </authorList>
    </citation>
    <scope>NUCLEOTIDE SEQUENCE [LARGE SCALE GENOMIC DNA]</scope>
    <source>
        <strain evidence="3 4">DSM 12447</strain>
    </source>
</reference>
<evidence type="ECO:0000313" key="3">
    <source>
        <dbReference type="EMBL" id="KHS41699.1"/>
    </source>
</evidence>
<accession>A0A0B8Z635</accession>
<evidence type="ECO:0000313" key="4">
    <source>
        <dbReference type="Proteomes" id="UP000031338"/>
    </source>
</evidence>
<organism evidence="3 4">
    <name type="scientific">Novosphingobium subterraneum</name>
    <dbReference type="NCBI Taxonomy" id="48936"/>
    <lineage>
        <taxon>Bacteria</taxon>
        <taxon>Pseudomonadati</taxon>
        <taxon>Pseudomonadota</taxon>
        <taxon>Alphaproteobacteria</taxon>
        <taxon>Sphingomonadales</taxon>
        <taxon>Sphingomonadaceae</taxon>
        <taxon>Novosphingobium</taxon>
    </lineage>
</organism>
<dbReference type="PANTHER" id="PTHR33627">
    <property type="entry name" value="TRANSPOSASE"/>
    <property type="match status" value="1"/>
</dbReference>
<dbReference type="Pfam" id="PF13546">
    <property type="entry name" value="DDE_5"/>
    <property type="match status" value="1"/>
</dbReference>
<dbReference type="EMBL" id="JRVC01000035">
    <property type="protein sequence ID" value="KHS41699.1"/>
    <property type="molecule type" value="Genomic_DNA"/>
</dbReference>
<name>A0A0B8Z635_9SPHN</name>
<protein>
    <recommendedName>
        <fullName evidence="2">Transposase IS701-like DDE domain-containing protein</fullName>
    </recommendedName>
</protein>
<dbReference type="InterPro" id="IPR012337">
    <property type="entry name" value="RNaseH-like_sf"/>
</dbReference>
<evidence type="ECO:0000256" key="1">
    <source>
        <dbReference type="SAM" id="MobiDB-lite"/>
    </source>
</evidence>
<dbReference type="AlphaFoldDB" id="A0A0B8Z635"/>
<keyword evidence="4" id="KW-1185">Reference proteome</keyword>
<dbReference type="SUPFAM" id="SSF53098">
    <property type="entry name" value="Ribonuclease H-like"/>
    <property type="match status" value="1"/>
</dbReference>
<gene>
    <name evidence="3" type="ORF">NJ75_04521</name>
</gene>
<dbReference type="InterPro" id="IPR038721">
    <property type="entry name" value="IS701-like_DDE_dom"/>
</dbReference>
<comment type="caution">
    <text evidence="3">The sequence shown here is derived from an EMBL/GenBank/DDBJ whole genome shotgun (WGS) entry which is preliminary data.</text>
</comment>
<dbReference type="NCBIfam" id="NF033540">
    <property type="entry name" value="transpos_IS701"/>
    <property type="match status" value="1"/>
</dbReference>
<dbReference type="Proteomes" id="UP000031338">
    <property type="component" value="Unassembled WGS sequence"/>
</dbReference>
<feature type="region of interest" description="Disordered" evidence="1">
    <location>
        <begin position="413"/>
        <end position="433"/>
    </location>
</feature>